<name>A0A6A5QFL0_AMPQU</name>
<dbReference type="EMBL" id="ML979138">
    <property type="protein sequence ID" value="KAF1913556.1"/>
    <property type="molecule type" value="Genomic_DNA"/>
</dbReference>
<evidence type="ECO:0000256" key="1">
    <source>
        <dbReference type="SAM" id="MobiDB-lite"/>
    </source>
</evidence>
<organism evidence="2 3">
    <name type="scientific">Ampelomyces quisqualis</name>
    <name type="common">Powdery mildew agent</name>
    <dbReference type="NCBI Taxonomy" id="50730"/>
    <lineage>
        <taxon>Eukaryota</taxon>
        <taxon>Fungi</taxon>
        <taxon>Dikarya</taxon>
        <taxon>Ascomycota</taxon>
        <taxon>Pezizomycotina</taxon>
        <taxon>Dothideomycetes</taxon>
        <taxon>Pleosporomycetidae</taxon>
        <taxon>Pleosporales</taxon>
        <taxon>Pleosporineae</taxon>
        <taxon>Phaeosphaeriaceae</taxon>
        <taxon>Ampelomyces</taxon>
    </lineage>
</organism>
<gene>
    <name evidence="2" type="ORF">BDU57DRAFT_454939</name>
</gene>
<dbReference type="OrthoDB" id="2253354at2759"/>
<dbReference type="Pfam" id="PF17254">
    <property type="entry name" value="DUF5321"/>
    <property type="match status" value="1"/>
</dbReference>
<reference evidence="2" key="1">
    <citation type="journal article" date="2020" name="Stud. Mycol.">
        <title>101 Dothideomycetes genomes: a test case for predicting lifestyles and emergence of pathogens.</title>
        <authorList>
            <person name="Haridas S."/>
            <person name="Albert R."/>
            <person name="Binder M."/>
            <person name="Bloem J."/>
            <person name="Labutti K."/>
            <person name="Salamov A."/>
            <person name="Andreopoulos B."/>
            <person name="Baker S."/>
            <person name="Barry K."/>
            <person name="Bills G."/>
            <person name="Bluhm B."/>
            <person name="Cannon C."/>
            <person name="Castanera R."/>
            <person name="Culley D."/>
            <person name="Daum C."/>
            <person name="Ezra D."/>
            <person name="Gonzalez J."/>
            <person name="Henrissat B."/>
            <person name="Kuo A."/>
            <person name="Liang C."/>
            <person name="Lipzen A."/>
            <person name="Lutzoni F."/>
            <person name="Magnuson J."/>
            <person name="Mondo S."/>
            <person name="Nolan M."/>
            <person name="Ohm R."/>
            <person name="Pangilinan J."/>
            <person name="Park H.-J."/>
            <person name="Ramirez L."/>
            <person name="Alfaro M."/>
            <person name="Sun H."/>
            <person name="Tritt A."/>
            <person name="Yoshinaga Y."/>
            <person name="Zwiers L.-H."/>
            <person name="Turgeon B."/>
            <person name="Goodwin S."/>
            <person name="Spatafora J."/>
            <person name="Crous P."/>
            <person name="Grigoriev I."/>
        </authorList>
    </citation>
    <scope>NUCLEOTIDE SEQUENCE</scope>
    <source>
        <strain evidence="2">HMLAC05119</strain>
    </source>
</reference>
<keyword evidence="3" id="KW-1185">Reference proteome</keyword>
<proteinExistence type="predicted"/>
<dbReference type="AlphaFoldDB" id="A0A6A5QFL0"/>
<accession>A0A6A5QFL0</accession>
<protein>
    <submittedName>
        <fullName evidence="2">Uncharacterized protein</fullName>
    </submittedName>
</protein>
<feature type="compositionally biased region" description="Basic and acidic residues" evidence="1">
    <location>
        <begin position="170"/>
        <end position="186"/>
    </location>
</feature>
<feature type="region of interest" description="Disordered" evidence="1">
    <location>
        <begin position="165"/>
        <end position="192"/>
    </location>
</feature>
<dbReference type="Proteomes" id="UP000800096">
    <property type="component" value="Unassembled WGS sequence"/>
</dbReference>
<sequence>MPPQHPLHSLLRIPSSCRLALLPPCRPYTLQSHAPARSLSLPRVLRPSFWSAMVPKALQTRGSPAFEWNPATPYIVLGLLVGSQAIHILWLKQDQGRALRRAEAKIGVLREVIERVQRGEEVDVEGVLGTGESAREEEWGQVLKGLEDEEVLFQSRKKRKAVREAAAADAAKEEDATQGRGREKVGTEAGRGTAKIAVESVDGVRFY</sequence>
<dbReference type="InterPro" id="IPR035213">
    <property type="entry name" value="DUF5321"/>
</dbReference>
<evidence type="ECO:0000313" key="3">
    <source>
        <dbReference type="Proteomes" id="UP000800096"/>
    </source>
</evidence>
<evidence type="ECO:0000313" key="2">
    <source>
        <dbReference type="EMBL" id="KAF1913556.1"/>
    </source>
</evidence>